<dbReference type="AlphaFoldDB" id="A0AAV0R4C0"/>
<sequence>MEISSPITPGQASFFLGIIQEKESWQITMIKLSCWMEAVFNLHLPELLTCILHLLYSGSF</sequence>
<comment type="caution">
    <text evidence="1">The sequence shown here is derived from an EMBL/GenBank/DDBJ whole genome shotgun (WGS) entry which is preliminary data.</text>
</comment>
<proteinExistence type="predicted"/>
<keyword evidence="2" id="KW-1185">Reference proteome</keyword>
<evidence type="ECO:0000313" key="2">
    <source>
        <dbReference type="Proteomes" id="UP001154282"/>
    </source>
</evidence>
<gene>
    <name evidence="1" type="ORF">LITE_LOCUS46234</name>
</gene>
<dbReference type="Proteomes" id="UP001154282">
    <property type="component" value="Unassembled WGS sequence"/>
</dbReference>
<name>A0AAV0R4C0_9ROSI</name>
<accession>A0AAV0R4C0</accession>
<reference evidence="1" key="1">
    <citation type="submission" date="2022-08" db="EMBL/GenBank/DDBJ databases">
        <authorList>
            <person name="Gutierrez-Valencia J."/>
        </authorList>
    </citation>
    <scope>NUCLEOTIDE SEQUENCE</scope>
</reference>
<dbReference type="EMBL" id="CAMGYJ010000010">
    <property type="protein sequence ID" value="CAI0552061.1"/>
    <property type="molecule type" value="Genomic_DNA"/>
</dbReference>
<protein>
    <submittedName>
        <fullName evidence="1">Uncharacterized protein</fullName>
    </submittedName>
</protein>
<evidence type="ECO:0000313" key="1">
    <source>
        <dbReference type="EMBL" id="CAI0552061.1"/>
    </source>
</evidence>
<organism evidence="1 2">
    <name type="scientific">Linum tenue</name>
    <dbReference type="NCBI Taxonomy" id="586396"/>
    <lineage>
        <taxon>Eukaryota</taxon>
        <taxon>Viridiplantae</taxon>
        <taxon>Streptophyta</taxon>
        <taxon>Embryophyta</taxon>
        <taxon>Tracheophyta</taxon>
        <taxon>Spermatophyta</taxon>
        <taxon>Magnoliopsida</taxon>
        <taxon>eudicotyledons</taxon>
        <taxon>Gunneridae</taxon>
        <taxon>Pentapetalae</taxon>
        <taxon>rosids</taxon>
        <taxon>fabids</taxon>
        <taxon>Malpighiales</taxon>
        <taxon>Linaceae</taxon>
        <taxon>Linum</taxon>
    </lineage>
</organism>